<dbReference type="eggNOG" id="KOG0504">
    <property type="taxonomic scope" value="Eukaryota"/>
</dbReference>
<dbReference type="EMBL" id="ABWE02007135">
    <property type="status" value="NOT_ANNOTATED_CDS"/>
    <property type="molecule type" value="Genomic_DNA"/>
</dbReference>
<keyword evidence="4" id="KW-1185">Reference proteome</keyword>
<dbReference type="VEuPathDB" id="FungiDB:HpaG814855"/>
<feature type="region of interest" description="Disordered" evidence="1">
    <location>
        <begin position="276"/>
        <end position="309"/>
    </location>
</feature>
<dbReference type="HOGENOM" id="CLU_901530_0_0_1"/>
<organism evidence="3 4">
    <name type="scientific">Hyaloperonospora arabidopsidis (strain Emoy2)</name>
    <name type="common">Downy mildew agent</name>
    <name type="synonym">Peronospora arabidopsidis</name>
    <dbReference type="NCBI Taxonomy" id="559515"/>
    <lineage>
        <taxon>Eukaryota</taxon>
        <taxon>Sar</taxon>
        <taxon>Stramenopiles</taxon>
        <taxon>Oomycota</taxon>
        <taxon>Peronosporomycetes</taxon>
        <taxon>Peronosporales</taxon>
        <taxon>Peronosporaceae</taxon>
        <taxon>Hyaloperonospora</taxon>
    </lineage>
</organism>
<dbReference type="EnsemblProtists" id="HpaT814855">
    <property type="protein sequence ID" value="HpaP814855"/>
    <property type="gene ID" value="HpaG814855"/>
</dbReference>
<dbReference type="InParanoid" id="M4C6W7"/>
<dbReference type="Gene3D" id="2.30.42.10">
    <property type="match status" value="1"/>
</dbReference>
<feature type="domain" description="PDZ" evidence="2">
    <location>
        <begin position="41"/>
        <end position="111"/>
    </location>
</feature>
<evidence type="ECO:0000313" key="4">
    <source>
        <dbReference type="Proteomes" id="UP000011713"/>
    </source>
</evidence>
<evidence type="ECO:0000256" key="1">
    <source>
        <dbReference type="SAM" id="MobiDB-lite"/>
    </source>
</evidence>
<evidence type="ECO:0000259" key="2">
    <source>
        <dbReference type="PROSITE" id="PS50106"/>
    </source>
</evidence>
<evidence type="ECO:0000313" key="3">
    <source>
        <dbReference type="EnsemblProtists" id="HpaP814855"/>
    </source>
</evidence>
<dbReference type="InterPro" id="IPR036034">
    <property type="entry name" value="PDZ_sf"/>
</dbReference>
<reference evidence="4" key="1">
    <citation type="journal article" date="2010" name="Science">
        <title>Signatures of adaptation to obligate biotrophy in the Hyaloperonospora arabidopsidis genome.</title>
        <authorList>
            <person name="Baxter L."/>
            <person name="Tripathy S."/>
            <person name="Ishaque N."/>
            <person name="Boot N."/>
            <person name="Cabral A."/>
            <person name="Kemen E."/>
            <person name="Thines M."/>
            <person name="Ah-Fong A."/>
            <person name="Anderson R."/>
            <person name="Badejoko W."/>
            <person name="Bittner-Eddy P."/>
            <person name="Boore J.L."/>
            <person name="Chibucos M.C."/>
            <person name="Coates M."/>
            <person name="Dehal P."/>
            <person name="Delehaunty K."/>
            <person name="Dong S."/>
            <person name="Downton P."/>
            <person name="Dumas B."/>
            <person name="Fabro G."/>
            <person name="Fronick C."/>
            <person name="Fuerstenberg S.I."/>
            <person name="Fulton L."/>
            <person name="Gaulin E."/>
            <person name="Govers F."/>
            <person name="Hughes L."/>
            <person name="Humphray S."/>
            <person name="Jiang R.H."/>
            <person name="Judelson H."/>
            <person name="Kamoun S."/>
            <person name="Kyung K."/>
            <person name="Meijer H."/>
            <person name="Minx P."/>
            <person name="Morris P."/>
            <person name="Nelson J."/>
            <person name="Phuntumart V."/>
            <person name="Qutob D."/>
            <person name="Rehmany A."/>
            <person name="Rougon-Cardoso A."/>
            <person name="Ryden P."/>
            <person name="Torto-Alalibo T."/>
            <person name="Studholme D."/>
            <person name="Wang Y."/>
            <person name="Win J."/>
            <person name="Wood J."/>
            <person name="Clifton S.W."/>
            <person name="Rogers J."/>
            <person name="Van den Ackerveken G."/>
            <person name="Jones J.D."/>
            <person name="McDowell J.M."/>
            <person name="Beynon J."/>
            <person name="Tyler B.M."/>
        </authorList>
    </citation>
    <scope>NUCLEOTIDE SEQUENCE [LARGE SCALE GENOMIC DNA]</scope>
    <source>
        <strain evidence="4">Emoy2</strain>
    </source>
</reference>
<reference evidence="3" key="2">
    <citation type="submission" date="2015-06" db="UniProtKB">
        <authorList>
            <consortium name="EnsemblProtists"/>
        </authorList>
    </citation>
    <scope>IDENTIFICATION</scope>
    <source>
        <strain evidence="3">Emoy2</strain>
    </source>
</reference>
<dbReference type="Proteomes" id="UP000011713">
    <property type="component" value="Unassembled WGS sequence"/>
</dbReference>
<proteinExistence type="predicted"/>
<protein>
    <recommendedName>
        <fullName evidence="2">PDZ domain-containing protein</fullName>
    </recommendedName>
</protein>
<dbReference type="SUPFAM" id="SSF50156">
    <property type="entry name" value="PDZ domain-like"/>
    <property type="match status" value="1"/>
</dbReference>
<sequence>MGDNGHAAGDAPDWMQEQAAEYADLVGSFVESVVDSDTDEVVEYQLIWEGGDLGVALTTIEGGEGGVAVSRVTGKGFPFGIKNVGPGDLLLSINTKDTTKINLDDVVAYLQICDLPATLRFKKLSPVVPNVPVSMPRKSTYVITSGNAQDSTSPRSSGASQSHARGSNKYAPPPPSSQQTSSAVFPEEHPSTGSLPAEKMTVSQLECDPTAIREAGAIDDELVFDEEHEERPYSAWKLDSAMPMPVSAEPYKQYPLRESTASEEGLCEVDGLVLTSGENDLGCDESEDESVRASVMRLGTSTGRRKRMP</sequence>
<dbReference type="AlphaFoldDB" id="M4C6W7"/>
<feature type="compositionally biased region" description="Polar residues" evidence="1">
    <location>
        <begin position="144"/>
        <end position="165"/>
    </location>
</feature>
<dbReference type="PROSITE" id="PS50106">
    <property type="entry name" value="PDZ"/>
    <property type="match status" value="1"/>
</dbReference>
<dbReference type="InterPro" id="IPR001478">
    <property type="entry name" value="PDZ"/>
</dbReference>
<feature type="region of interest" description="Disordered" evidence="1">
    <location>
        <begin position="144"/>
        <end position="197"/>
    </location>
</feature>
<name>M4C6W7_HYAAE</name>
<accession>M4C6W7</accession>